<keyword evidence="1" id="KW-0472">Membrane</keyword>
<evidence type="ECO:0000313" key="2">
    <source>
        <dbReference type="EMBL" id="GAA1224148.1"/>
    </source>
</evidence>
<protein>
    <recommendedName>
        <fullName evidence="4">MerT</fullName>
    </recommendedName>
</protein>
<feature type="transmembrane region" description="Helical" evidence="1">
    <location>
        <begin position="50"/>
        <end position="72"/>
    </location>
</feature>
<comment type="caution">
    <text evidence="2">The sequence shown here is derived from an EMBL/GenBank/DDBJ whole genome shotgun (WGS) entry which is preliminary data.</text>
</comment>
<evidence type="ECO:0008006" key="4">
    <source>
        <dbReference type="Google" id="ProtNLM"/>
    </source>
</evidence>
<keyword evidence="3" id="KW-1185">Reference proteome</keyword>
<gene>
    <name evidence="2" type="ORF">GCM10009655_23920</name>
</gene>
<dbReference type="EMBL" id="BAAAKW010000056">
    <property type="protein sequence ID" value="GAA1224148.1"/>
    <property type="molecule type" value="Genomic_DNA"/>
</dbReference>
<keyword evidence="1" id="KW-1133">Transmembrane helix</keyword>
<name>A0ABN1VX67_9MICO</name>
<evidence type="ECO:0000313" key="3">
    <source>
        <dbReference type="Proteomes" id="UP001500943"/>
    </source>
</evidence>
<sequence>MSSSSKQGTRKTVLATIGILLIPAACCGALPLLGVGLVSAAGVVGVVGSVLGNPWVIAAAVVLAAGFIWWVLRRRSAAKRQAESFTVAEPASVQGHADRMDGLQR</sequence>
<accession>A0ABN1VX67</accession>
<evidence type="ECO:0000256" key="1">
    <source>
        <dbReference type="SAM" id="Phobius"/>
    </source>
</evidence>
<dbReference type="Proteomes" id="UP001500943">
    <property type="component" value="Unassembled WGS sequence"/>
</dbReference>
<reference evidence="2 3" key="1">
    <citation type="journal article" date="2019" name="Int. J. Syst. Evol. Microbiol.">
        <title>The Global Catalogue of Microorganisms (GCM) 10K type strain sequencing project: providing services to taxonomists for standard genome sequencing and annotation.</title>
        <authorList>
            <consortium name="The Broad Institute Genomics Platform"/>
            <consortium name="The Broad Institute Genome Sequencing Center for Infectious Disease"/>
            <person name="Wu L."/>
            <person name="Ma J."/>
        </authorList>
    </citation>
    <scope>NUCLEOTIDE SEQUENCE [LARGE SCALE GENOMIC DNA]</scope>
    <source>
        <strain evidence="2 3">JCM 12762</strain>
    </source>
</reference>
<organism evidence="2 3">
    <name type="scientific">Rhodoglobus aureus</name>
    <dbReference type="NCBI Taxonomy" id="191497"/>
    <lineage>
        <taxon>Bacteria</taxon>
        <taxon>Bacillati</taxon>
        <taxon>Actinomycetota</taxon>
        <taxon>Actinomycetes</taxon>
        <taxon>Micrococcales</taxon>
        <taxon>Microbacteriaceae</taxon>
        <taxon>Rhodoglobus</taxon>
    </lineage>
</organism>
<proteinExistence type="predicted"/>
<keyword evidence="1" id="KW-0812">Transmembrane</keyword>
<dbReference type="RefSeq" id="WP_343926153.1">
    <property type="nucleotide sequence ID" value="NZ_BAAAKW010000056.1"/>
</dbReference>